<comment type="subcellular location">
    <subcellularLocation>
        <location evidence="8">Cell outer membrane</location>
        <topology evidence="8">Peripheral membrane protein</topology>
    </subcellularLocation>
    <text evidence="8">Attached to the inner leaflet of the outer membrane.</text>
</comment>
<keyword evidence="3 8" id="KW-0732">Signal</keyword>
<comment type="caution">
    <text evidence="8">Lacks conserved residue(s) required for the propagation of feature annotation.</text>
</comment>
<dbReference type="PANTHER" id="PTHR35936">
    <property type="entry name" value="MEMBRANE-BOUND LYTIC MUREIN TRANSGLYCOSYLASE F"/>
    <property type="match status" value="1"/>
</dbReference>
<gene>
    <name evidence="8 12" type="primary">mltF</name>
    <name evidence="11" type="ORF">HT657_04415</name>
    <name evidence="12" type="ORF">HT672_01925</name>
</gene>
<dbReference type="HAMAP" id="MF_02016">
    <property type="entry name" value="MltF"/>
    <property type="match status" value="1"/>
</dbReference>
<reference evidence="12 14" key="1">
    <citation type="journal article" date="2021" name="Mol. Ecol.">
        <title>Polar bear-adapted Ursidibacter maritimus are remarkably conserved after generations in captivity.</title>
        <authorList>
            <person name="Espinosa-Gongora C."/>
            <person name="Hansen M.J."/>
            <person name="Bertelsen M.F."/>
            <person name="Bojesen A.M."/>
        </authorList>
    </citation>
    <scope>NUCLEOTIDE SEQUENCE</scope>
    <source>
        <strain evidence="12">Pb43105x</strain>
        <strain evidence="11 14">Pb43106</strain>
    </source>
</reference>
<dbReference type="GO" id="GO:0016998">
    <property type="term" value="P:cell wall macromolecule catabolic process"/>
    <property type="evidence" value="ECO:0007669"/>
    <property type="project" value="UniProtKB-UniRule"/>
</dbReference>
<dbReference type="Pfam" id="PF00497">
    <property type="entry name" value="SBP_bac_3"/>
    <property type="match status" value="1"/>
</dbReference>
<comment type="function">
    <text evidence="8">Murein-degrading enzyme that degrades murein glycan strands and insoluble, high-molecular weight murein sacculi, with the concomitant formation of a 1,6-anhydromuramoyl product. Lytic transglycosylases (LTs) play an integral role in the metabolism of the peptidoglycan (PG) sacculus. Their lytic action creates space within the PG sacculus to allow for its expansion as well as for the insertion of various structures such as secretion systems and flagella.</text>
</comment>
<comment type="similarity">
    <text evidence="8">In the N-terminal section; belongs to the bacterial solute-binding protein 3 family.</text>
</comment>
<evidence type="ECO:0000256" key="5">
    <source>
        <dbReference type="ARBA" id="ARBA00023237"/>
    </source>
</evidence>
<dbReference type="EMBL" id="JABUMC010000002">
    <property type="protein sequence ID" value="MBV6546067.1"/>
    <property type="molecule type" value="Genomic_DNA"/>
</dbReference>
<evidence type="ECO:0000313" key="13">
    <source>
        <dbReference type="Proteomes" id="UP000732858"/>
    </source>
</evidence>
<dbReference type="Gene3D" id="3.40.190.10">
    <property type="entry name" value="Periplasmic binding protein-like II"/>
    <property type="match status" value="2"/>
</dbReference>
<feature type="region of interest" description="LT domain" evidence="8">
    <location>
        <begin position="268"/>
        <end position="492"/>
    </location>
</feature>
<dbReference type="Gene3D" id="1.10.530.10">
    <property type="match status" value="1"/>
</dbReference>
<keyword evidence="4 8" id="KW-0472">Membrane</keyword>
<dbReference type="SUPFAM" id="SSF53850">
    <property type="entry name" value="Periplasmic binding protein-like II"/>
    <property type="match status" value="1"/>
</dbReference>
<dbReference type="NCBIfam" id="NF008112">
    <property type="entry name" value="PRK10859.1"/>
    <property type="match status" value="1"/>
</dbReference>
<comment type="similarity">
    <text evidence="8">In the C-terminal section; belongs to the transglycosylase Slt family.</text>
</comment>
<proteinExistence type="inferred from homology"/>
<dbReference type="InterPro" id="IPR008258">
    <property type="entry name" value="Transglycosylase_SLT_dom_1"/>
</dbReference>
<evidence type="ECO:0000256" key="2">
    <source>
        <dbReference type="ARBA" id="ARBA00010333"/>
    </source>
</evidence>
<dbReference type="InterPro" id="IPR001638">
    <property type="entry name" value="Solute-binding_3/MltF_N"/>
</dbReference>
<evidence type="ECO:0000256" key="4">
    <source>
        <dbReference type="ARBA" id="ARBA00023136"/>
    </source>
</evidence>
<evidence type="ECO:0000313" key="12">
    <source>
        <dbReference type="EMBL" id="MBV6546067.1"/>
    </source>
</evidence>
<dbReference type="EMBL" id="JABULY010000002">
    <property type="protein sequence ID" value="MBV6531385.1"/>
    <property type="molecule type" value="Genomic_DNA"/>
</dbReference>
<dbReference type="PANTHER" id="PTHR35936:SF32">
    <property type="entry name" value="MEMBRANE-BOUND LYTIC MUREIN TRANSGLYCOSYLASE F"/>
    <property type="match status" value="1"/>
</dbReference>
<dbReference type="OrthoDB" id="9815002at2"/>
<sequence length="492" mass="56858">MKNIAIRLVLGIALLLWAWDMTYPWQKAMQQEQNRYTQIQHSKTLRVGMINHPLSYFVGANGQEGIEFDLANAFANYLKVKLHIEPYQTSESLLQALKNGEIDIAAAGLLFHLDKVKQFQIGASYYSTSWQIVYQKGTQRPYKIEDIKSELVIPTGSAVLPILQQLQENHPQLRWIISDKFTQEELLLQVAEGKIPYTVATSVDVSAAQHIKPNLAVGFDLTDESPVVWYLQNNAYSELQAALLEFMHQANETGVIARIEEKYFNHLFRFDYVDSQSYLKAIESTLPKYQHLFEKYRGDLEWQMLAAIAYQESHWDPNATSPTGVRGIMMLTRDTADRMNIKDRTNPEQSIKAGSEYLHLLIDQLPNTIAKEDRIWFGLAAYNMGLGHLIDVRRLTKQLGGDPDNWLDVKKNLPLLAEKRYYSDLKYGYARGFEAFNYVENIRRYYHSIINYQRVKEQANENKRQEEQTTEQDNSIKKSSKVENETPNSKEL</sequence>
<name>A0A949T3X6_9PAST</name>
<keyword evidence="14" id="KW-1185">Reference proteome</keyword>
<feature type="domain" description="Solute-binding protein family 3/N-terminal" evidence="10">
    <location>
        <begin position="44"/>
        <end position="267"/>
    </location>
</feature>
<dbReference type="PROSITE" id="PS00922">
    <property type="entry name" value="TRANSGLYCOSYLASE"/>
    <property type="match status" value="1"/>
</dbReference>
<evidence type="ECO:0000313" key="14">
    <source>
        <dbReference type="Proteomes" id="UP001196379"/>
    </source>
</evidence>
<evidence type="ECO:0000259" key="10">
    <source>
        <dbReference type="SMART" id="SM00062"/>
    </source>
</evidence>
<comment type="similarity">
    <text evidence="2">Belongs to the bacterial solute-binding protein 3 family.</text>
</comment>
<dbReference type="Proteomes" id="UP000732858">
    <property type="component" value="Unassembled WGS sequence"/>
</dbReference>
<keyword evidence="7 8" id="KW-0961">Cell wall biogenesis/degradation</keyword>
<dbReference type="CDD" id="cd01009">
    <property type="entry name" value="PBP2_YfhD_N"/>
    <property type="match status" value="1"/>
</dbReference>
<dbReference type="Proteomes" id="UP001196379">
    <property type="component" value="Unassembled WGS sequence"/>
</dbReference>
<organism evidence="12 13">
    <name type="scientific">Ursidibacter maritimus</name>
    <dbReference type="NCBI Taxonomy" id="1331689"/>
    <lineage>
        <taxon>Bacteria</taxon>
        <taxon>Pseudomonadati</taxon>
        <taxon>Pseudomonadota</taxon>
        <taxon>Gammaproteobacteria</taxon>
        <taxon>Pasteurellales</taxon>
        <taxon>Pasteurellaceae</taxon>
        <taxon>Ursidibacter</taxon>
    </lineage>
</organism>
<comment type="caution">
    <text evidence="12">The sequence shown here is derived from an EMBL/GenBank/DDBJ whole genome shotgun (WGS) entry which is preliminary data.</text>
</comment>
<dbReference type="InterPro" id="IPR023346">
    <property type="entry name" value="Lysozyme-like_dom_sf"/>
</dbReference>
<dbReference type="CDD" id="cd13403">
    <property type="entry name" value="MLTF-like"/>
    <property type="match status" value="1"/>
</dbReference>
<dbReference type="InterPro" id="IPR000189">
    <property type="entry name" value="Transglyc_AS"/>
</dbReference>
<evidence type="ECO:0000256" key="3">
    <source>
        <dbReference type="ARBA" id="ARBA00022729"/>
    </source>
</evidence>
<dbReference type="GO" id="GO:0009253">
    <property type="term" value="P:peptidoglycan catabolic process"/>
    <property type="evidence" value="ECO:0007669"/>
    <property type="project" value="TreeGrafter"/>
</dbReference>
<evidence type="ECO:0000256" key="1">
    <source>
        <dbReference type="ARBA" id="ARBA00007734"/>
    </source>
</evidence>
<keyword evidence="6 8" id="KW-0456">Lyase</keyword>
<feature type="compositionally biased region" description="Basic and acidic residues" evidence="9">
    <location>
        <begin position="474"/>
        <end position="492"/>
    </location>
</feature>
<accession>A0A949T3X6</accession>
<dbReference type="AlphaFoldDB" id="A0A949T3X6"/>
<evidence type="ECO:0000256" key="8">
    <source>
        <dbReference type="HAMAP-Rule" id="MF_02016"/>
    </source>
</evidence>
<protein>
    <recommendedName>
        <fullName evidence="8">Membrane-bound lytic murein transglycosylase F</fullName>
        <ecNumber evidence="8">4.2.2.n1</ecNumber>
    </recommendedName>
    <alternativeName>
        <fullName evidence="8">Murein lyase F</fullName>
    </alternativeName>
</protein>
<dbReference type="SMART" id="SM00062">
    <property type="entry name" value="PBPb"/>
    <property type="match status" value="1"/>
</dbReference>
<comment type="domain">
    <text evidence="8">The N-terminal domain does not have lytic activity and probably modulates enzymatic activity. The C-terminal domain is the catalytic active domain.</text>
</comment>
<dbReference type="GO" id="GO:0009279">
    <property type="term" value="C:cell outer membrane"/>
    <property type="evidence" value="ECO:0007669"/>
    <property type="project" value="UniProtKB-SubCell"/>
</dbReference>
<dbReference type="Pfam" id="PF01464">
    <property type="entry name" value="SLT"/>
    <property type="match status" value="1"/>
</dbReference>
<keyword evidence="5 8" id="KW-0998">Cell outer membrane</keyword>
<dbReference type="GO" id="GO:0008933">
    <property type="term" value="F:peptidoglycan lytic transglycosylase activity"/>
    <property type="evidence" value="ECO:0007669"/>
    <property type="project" value="UniProtKB-UniRule"/>
</dbReference>
<dbReference type="RefSeq" id="WP_157402143.1">
    <property type="nucleotide sequence ID" value="NZ_JABULY010000002.1"/>
</dbReference>
<evidence type="ECO:0000256" key="7">
    <source>
        <dbReference type="ARBA" id="ARBA00023316"/>
    </source>
</evidence>
<dbReference type="GeneID" id="65547890"/>
<feature type="active site" evidence="8">
    <location>
        <position position="312"/>
    </location>
</feature>
<feature type="region of interest" description="Disordered" evidence="9">
    <location>
        <begin position="457"/>
        <end position="492"/>
    </location>
</feature>
<evidence type="ECO:0000313" key="11">
    <source>
        <dbReference type="EMBL" id="MBV6531385.1"/>
    </source>
</evidence>
<dbReference type="SUPFAM" id="SSF53955">
    <property type="entry name" value="Lysozyme-like"/>
    <property type="match status" value="1"/>
</dbReference>
<dbReference type="EC" id="4.2.2.n1" evidence="8"/>
<comment type="similarity">
    <text evidence="1">Belongs to the transglycosylase Slt family.</text>
</comment>
<evidence type="ECO:0000256" key="6">
    <source>
        <dbReference type="ARBA" id="ARBA00023239"/>
    </source>
</evidence>
<evidence type="ECO:0000256" key="9">
    <source>
        <dbReference type="SAM" id="MobiDB-lite"/>
    </source>
</evidence>
<dbReference type="GO" id="GO:0071555">
    <property type="term" value="P:cell wall organization"/>
    <property type="evidence" value="ECO:0007669"/>
    <property type="project" value="UniProtKB-KW"/>
</dbReference>
<feature type="compositionally biased region" description="Basic and acidic residues" evidence="9">
    <location>
        <begin position="457"/>
        <end position="467"/>
    </location>
</feature>
<dbReference type="InterPro" id="IPR023703">
    <property type="entry name" value="MltF"/>
</dbReference>
<comment type="catalytic activity">
    <reaction evidence="8">
        <text>Exolytic cleavage of the (1-&gt;4)-beta-glycosidic linkage between N-acetylmuramic acid (MurNAc) and N-acetylglucosamine (GlcNAc) residues in peptidoglycan, from either the reducing or the non-reducing ends of the peptidoglycan chains, with concomitant formation of a 1,6-anhydrobond in the MurNAc residue.</text>
        <dbReference type="EC" id="4.2.2.n1"/>
    </reaction>
</comment>